<feature type="region of interest" description="Disordered" evidence="1">
    <location>
        <begin position="983"/>
        <end position="1005"/>
    </location>
</feature>
<keyword evidence="3" id="KW-1185">Reference proteome</keyword>
<feature type="compositionally biased region" description="Low complexity" evidence="1">
    <location>
        <begin position="305"/>
        <end position="315"/>
    </location>
</feature>
<proteinExistence type="predicted"/>
<feature type="region of interest" description="Disordered" evidence="1">
    <location>
        <begin position="657"/>
        <end position="719"/>
    </location>
</feature>
<feature type="compositionally biased region" description="Basic and acidic residues" evidence="1">
    <location>
        <begin position="692"/>
        <end position="710"/>
    </location>
</feature>
<feature type="region of interest" description="Disordered" evidence="1">
    <location>
        <begin position="1"/>
        <end position="46"/>
    </location>
</feature>
<feature type="compositionally biased region" description="Low complexity" evidence="1">
    <location>
        <begin position="983"/>
        <end position="1004"/>
    </location>
</feature>
<feature type="region of interest" description="Disordered" evidence="1">
    <location>
        <begin position="433"/>
        <end position="452"/>
    </location>
</feature>
<reference evidence="2" key="1">
    <citation type="submission" date="2023-02" db="EMBL/GenBank/DDBJ databases">
        <title>Genome of toxic invasive species Heracleum sosnowskyi carries increased number of genes despite the absence of recent whole-genome duplications.</title>
        <authorList>
            <person name="Schelkunov M."/>
            <person name="Shtratnikova V."/>
            <person name="Makarenko M."/>
            <person name="Klepikova A."/>
            <person name="Omelchenko D."/>
            <person name="Novikova G."/>
            <person name="Obukhova E."/>
            <person name="Bogdanov V."/>
            <person name="Penin A."/>
            <person name="Logacheva M."/>
        </authorList>
    </citation>
    <scope>NUCLEOTIDE SEQUENCE</scope>
    <source>
        <strain evidence="2">Hsosn_3</strain>
        <tissue evidence="2">Leaf</tissue>
    </source>
</reference>
<evidence type="ECO:0000256" key="1">
    <source>
        <dbReference type="SAM" id="MobiDB-lite"/>
    </source>
</evidence>
<accession>A0AAD8N5H5</accession>
<feature type="region of interest" description="Disordered" evidence="1">
    <location>
        <begin position="482"/>
        <end position="546"/>
    </location>
</feature>
<dbReference type="Proteomes" id="UP001237642">
    <property type="component" value="Unassembled WGS sequence"/>
</dbReference>
<gene>
    <name evidence="2" type="ORF">POM88_006464</name>
</gene>
<feature type="compositionally biased region" description="Polar residues" evidence="1">
    <location>
        <begin position="524"/>
        <end position="541"/>
    </location>
</feature>
<feature type="compositionally biased region" description="Basic and acidic residues" evidence="1">
    <location>
        <begin position="498"/>
        <end position="510"/>
    </location>
</feature>
<feature type="region of interest" description="Disordered" evidence="1">
    <location>
        <begin position="853"/>
        <end position="913"/>
    </location>
</feature>
<feature type="region of interest" description="Disordered" evidence="1">
    <location>
        <begin position="1187"/>
        <end position="1217"/>
    </location>
</feature>
<dbReference type="AlphaFoldDB" id="A0AAD8N5H5"/>
<comment type="caution">
    <text evidence="2">The sequence shown here is derived from an EMBL/GenBank/DDBJ whole genome shotgun (WGS) entry which is preliminary data.</text>
</comment>
<feature type="compositionally biased region" description="Basic residues" evidence="1">
    <location>
        <begin position="19"/>
        <end position="28"/>
    </location>
</feature>
<evidence type="ECO:0000313" key="3">
    <source>
        <dbReference type="Proteomes" id="UP001237642"/>
    </source>
</evidence>
<reference evidence="2" key="2">
    <citation type="submission" date="2023-05" db="EMBL/GenBank/DDBJ databases">
        <authorList>
            <person name="Schelkunov M.I."/>
        </authorList>
    </citation>
    <scope>NUCLEOTIDE SEQUENCE</scope>
    <source>
        <strain evidence="2">Hsosn_3</strain>
        <tissue evidence="2">Leaf</tissue>
    </source>
</reference>
<protein>
    <submittedName>
        <fullName evidence="2">Nuclear pore complex protein nup1</fullName>
    </submittedName>
</protein>
<dbReference type="EMBL" id="JAUIZM010000002">
    <property type="protein sequence ID" value="KAK1396601.1"/>
    <property type="molecule type" value="Genomic_DNA"/>
</dbReference>
<sequence>MAIASEGETSYRGGAGGKFQKRPARRHQTTPYDRPPSIVRNPRPGGWVSKLFDPASRFVSARAFKFFSNFRKRITEAEQEPKDGPQEVAPNLADCNEVREREIACNGNMNNRSEGNGISDLEQMLQQKTFTRSEIDRLTELLHSRTTESSYRDKEKTSEEDLYKPVSDIGKHNLSTRSSLQDNRDDGIKLQNVSATGVSSKVLEEDIASPAELAKAYMGRSSKVTPSVLGVRSQAFKEETPLLNHGVFPSKSSALSFVSKSVLCDGAPEKSFATPRSRGRSAIYNMARTPYSRGTGSKNYMYAGPPSSSSSSPQSVWEHNGQLGSKQLALKRRSSVLDDDSGSVGAIRRIRQKPNLLYNTSPLSARGTDLGHSAGQHHVYSTDKPLLLDVANNKVSKNREESEDDSIAGFRYPLVHSQSRQMASKILQQLEKITPQKSSESKQITARDKSPIKLTSNMLRGQALRSLEKADSTKFLQKQECGRLEDSSNALQGSGGETSKKKNIVEENGFKESNSSLKLMPSSAGANATRSTKNDVSNVMNGDSIVPKFSAQPQKKRAFRMTANEDFAELDDETPNGFASAEKTEELQIVRKSVSPQATAVQKTLTKAEGKIPENLTSSSTSDHKLPGGSVAAIENTGIKTPVAFTSNFQQDVNARSTFSASPSGESAGPIPTSWSNSRRQTSNSFGNDTQLKIRESDKVDVKNTEKLEHVSSPLDNSTSAAVSASTASAFVSSTVPSENLNNGLVDSKPFSHSIPSKLPSSNSTEQVFGNSSAITHSLTSAAMTSTSTSISSPSIFAVKPPSSPIVPATSPPSFSLEPVASPIFSFGASKTESSPATTVSNVAGAGTVELKSNEETPISNSNKPPSGGVFATTNAGNNHFGFSNSFASSPSNNQSQVSLPGFGSSSTVSSQSLSTTGASTVTQSVPFQFGSSGSSTIFGTSGSSFTSNVSVMGSAVPPANPFGSGSTSLSTTSFPFSSVPPTNPFGSSASSPSPSPLFSFGTSQTASSTSSIPTVFGQSTGTSSVSTFSFNSPSATVSPMPSLQSKPVFGSTTALRSPGNSGDQMNMEDSMAEDPAHSANPTVPVFGQPLVSSSNPTVPVFGQSANPALPVFGQASNPAVPVFGQSSNPTMPTFGQPLVSQSPPAFNFGSAPPPAIAASPFQFGGQQNQATQQNLPLFPTSNSLVNSGGSFSLGSGGGDKGNRKMVRISKNKNRRK</sequence>
<feature type="compositionally biased region" description="Polar residues" evidence="1">
    <location>
        <begin position="856"/>
        <end position="865"/>
    </location>
</feature>
<dbReference type="GO" id="GO:0071763">
    <property type="term" value="P:nuclear membrane organization"/>
    <property type="evidence" value="ECO:0007669"/>
    <property type="project" value="TreeGrafter"/>
</dbReference>
<feature type="compositionally biased region" description="Polar residues" evidence="1">
    <location>
        <begin position="435"/>
        <end position="444"/>
    </location>
</feature>
<feature type="compositionally biased region" description="Basic residues" evidence="1">
    <location>
        <begin position="1204"/>
        <end position="1217"/>
    </location>
</feature>
<organism evidence="2 3">
    <name type="scientific">Heracleum sosnowskyi</name>
    <dbReference type="NCBI Taxonomy" id="360622"/>
    <lineage>
        <taxon>Eukaryota</taxon>
        <taxon>Viridiplantae</taxon>
        <taxon>Streptophyta</taxon>
        <taxon>Embryophyta</taxon>
        <taxon>Tracheophyta</taxon>
        <taxon>Spermatophyta</taxon>
        <taxon>Magnoliopsida</taxon>
        <taxon>eudicotyledons</taxon>
        <taxon>Gunneridae</taxon>
        <taxon>Pentapetalae</taxon>
        <taxon>asterids</taxon>
        <taxon>campanulids</taxon>
        <taxon>Apiales</taxon>
        <taxon>Apiaceae</taxon>
        <taxon>Apioideae</taxon>
        <taxon>apioid superclade</taxon>
        <taxon>Tordylieae</taxon>
        <taxon>Tordyliinae</taxon>
        <taxon>Heracleum</taxon>
    </lineage>
</organism>
<feature type="compositionally biased region" description="Basic and acidic residues" evidence="1">
    <location>
        <begin position="145"/>
        <end position="163"/>
    </location>
</feature>
<evidence type="ECO:0000313" key="2">
    <source>
        <dbReference type="EMBL" id="KAK1396601.1"/>
    </source>
</evidence>
<feature type="compositionally biased region" description="Low complexity" evidence="1">
    <location>
        <begin position="881"/>
        <end position="896"/>
    </location>
</feature>
<dbReference type="GO" id="GO:0005635">
    <property type="term" value="C:nuclear envelope"/>
    <property type="evidence" value="ECO:0007669"/>
    <property type="project" value="TreeGrafter"/>
</dbReference>
<feature type="compositionally biased region" description="Polar residues" evidence="1">
    <location>
        <begin position="673"/>
        <end position="691"/>
    </location>
</feature>
<name>A0AAD8N5H5_9APIA</name>
<feature type="region of interest" description="Disordered" evidence="1">
    <location>
        <begin position="294"/>
        <end position="321"/>
    </location>
</feature>
<dbReference type="PANTHER" id="PTHR33416">
    <property type="entry name" value="NUCLEAR PORE COMPLEX PROTEIN NUP1"/>
    <property type="match status" value="1"/>
</dbReference>
<dbReference type="PANTHER" id="PTHR33416:SF20">
    <property type="entry name" value="NUCLEAR PORE COMPLEX PROTEIN NUP1"/>
    <property type="match status" value="1"/>
</dbReference>
<feature type="region of interest" description="Disordered" evidence="1">
    <location>
        <begin position="145"/>
        <end position="185"/>
    </location>
</feature>